<feature type="region of interest" description="Disordered" evidence="5">
    <location>
        <begin position="434"/>
        <end position="463"/>
    </location>
</feature>
<dbReference type="InParanoid" id="A0A165R4I7"/>
<dbReference type="Proteomes" id="UP000076761">
    <property type="component" value="Unassembled WGS sequence"/>
</dbReference>
<evidence type="ECO:0000256" key="5">
    <source>
        <dbReference type="SAM" id="MobiDB-lite"/>
    </source>
</evidence>
<sequence>MADYLSPAHFLSLPRPDAQVGTPQGVPDTSTLAAADFDVDNRTGFMPPQPALARLPSDWDIWEEVMEEAITKKIKLGSREDLTEEDKEASERWRERVRQMPVLPTEDLNRSEFLLRRAHHVLAHVMHFYVNSQPAASASQIIIPRSITLPHLRISAQLQLPPVVTYSDDVLYNWDYKDSSLPDPYRIPTTENIKAVTLFTGTRDEEEFYLSSARVELRGVEALELMRLTMDEAFVGDAIAFRRITSHLHDMVDVIKGMTQQLVRVREGCDPSTFYNEIRPWFKGADSAQGSWVFEGLDEDSTLLEPKELSGTSAGQSSIIHALDIFFGVDQYSHSLTLSGSSTDQGASNASYNQPDKKSFLSRMQAYMPRYHRAFLNHLSANPRPLRTLVAAHAHDAPELLDAYNVAVTALKEFRDAHMRIVAIYIIGPSRKAASSAQEKQDEKKRLADVDVDGKESLKGTGGTDLVKFLKGVRDRTASAVMSQPAQAA</sequence>
<dbReference type="GO" id="GO:0019441">
    <property type="term" value="P:L-tryptophan catabolic process to kynurenine"/>
    <property type="evidence" value="ECO:0007669"/>
    <property type="project" value="InterPro"/>
</dbReference>
<accession>A0A165R4I7</accession>
<organism evidence="6 7">
    <name type="scientific">Neolentinus lepideus HHB14362 ss-1</name>
    <dbReference type="NCBI Taxonomy" id="1314782"/>
    <lineage>
        <taxon>Eukaryota</taxon>
        <taxon>Fungi</taxon>
        <taxon>Dikarya</taxon>
        <taxon>Basidiomycota</taxon>
        <taxon>Agaricomycotina</taxon>
        <taxon>Agaricomycetes</taxon>
        <taxon>Gloeophyllales</taxon>
        <taxon>Gloeophyllaceae</taxon>
        <taxon>Neolentinus</taxon>
    </lineage>
</organism>
<dbReference type="GO" id="GO:0034354">
    <property type="term" value="P:'de novo' NAD+ biosynthetic process from L-tryptophan"/>
    <property type="evidence" value="ECO:0007669"/>
    <property type="project" value="TreeGrafter"/>
</dbReference>
<name>A0A165R4I7_9AGAM</name>
<proteinExistence type="inferred from homology"/>
<reference evidence="6 7" key="1">
    <citation type="journal article" date="2016" name="Mol. Biol. Evol.">
        <title>Comparative Genomics of Early-Diverging Mushroom-Forming Fungi Provides Insights into the Origins of Lignocellulose Decay Capabilities.</title>
        <authorList>
            <person name="Nagy L.G."/>
            <person name="Riley R."/>
            <person name="Tritt A."/>
            <person name="Adam C."/>
            <person name="Daum C."/>
            <person name="Floudas D."/>
            <person name="Sun H."/>
            <person name="Yadav J.S."/>
            <person name="Pangilinan J."/>
            <person name="Larsson K.H."/>
            <person name="Matsuura K."/>
            <person name="Barry K."/>
            <person name="Labutti K."/>
            <person name="Kuo R."/>
            <person name="Ohm R.A."/>
            <person name="Bhattacharya S.S."/>
            <person name="Shirouzu T."/>
            <person name="Yoshinaga Y."/>
            <person name="Martin F.M."/>
            <person name="Grigoriev I.V."/>
            <person name="Hibbett D.S."/>
        </authorList>
    </citation>
    <scope>NUCLEOTIDE SEQUENCE [LARGE SCALE GENOMIC DNA]</scope>
    <source>
        <strain evidence="6 7">HHB14362 ss-1</strain>
    </source>
</reference>
<keyword evidence="6" id="KW-0560">Oxidoreductase</keyword>
<evidence type="ECO:0000256" key="1">
    <source>
        <dbReference type="ARBA" id="ARBA00007119"/>
    </source>
</evidence>
<dbReference type="EMBL" id="KV425586">
    <property type="protein sequence ID" value="KZT23296.1"/>
    <property type="molecule type" value="Genomic_DNA"/>
</dbReference>
<dbReference type="SUPFAM" id="SSF140959">
    <property type="entry name" value="Indolic compounds 2,3-dioxygenase-like"/>
    <property type="match status" value="1"/>
</dbReference>
<keyword evidence="7" id="KW-1185">Reference proteome</keyword>
<keyword evidence="2 4" id="KW-0479">Metal-binding</keyword>
<feature type="binding site" description="proximal binding residue" evidence="4">
    <location>
        <position position="418"/>
    </location>
    <ligand>
        <name>heme b</name>
        <dbReference type="ChEBI" id="CHEBI:60344"/>
    </ligand>
    <ligandPart>
        <name>Fe</name>
        <dbReference type="ChEBI" id="CHEBI:18248"/>
    </ligandPart>
</feature>
<evidence type="ECO:0000256" key="3">
    <source>
        <dbReference type="ARBA" id="ARBA00023004"/>
    </source>
</evidence>
<dbReference type="InterPro" id="IPR000898">
    <property type="entry name" value="Indolamine_dOase"/>
</dbReference>
<dbReference type="PANTHER" id="PTHR28657:SF5">
    <property type="entry name" value="INDOLEAMINE 2,3-DIOXYGENASE"/>
    <property type="match status" value="1"/>
</dbReference>
<protein>
    <submittedName>
        <fullName evidence="6">Tryptophan 2,3-dioxygenase</fullName>
    </submittedName>
</protein>
<evidence type="ECO:0000256" key="2">
    <source>
        <dbReference type="ARBA" id="ARBA00022723"/>
    </source>
</evidence>
<dbReference type="STRING" id="1314782.A0A165R4I7"/>
<dbReference type="GO" id="GO:0020037">
    <property type="term" value="F:heme binding"/>
    <property type="evidence" value="ECO:0007669"/>
    <property type="project" value="InterPro"/>
</dbReference>
<dbReference type="GO" id="GO:0033754">
    <property type="term" value="F:indoleamine 2,3-dioxygenase activity"/>
    <property type="evidence" value="ECO:0007669"/>
    <property type="project" value="TreeGrafter"/>
</dbReference>
<dbReference type="AlphaFoldDB" id="A0A165R4I7"/>
<gene>
    <name evidence="6" type="ORF">NEOLEDRAFT_1136613</name>
</gene>
<keyword evidence="6" id="KW-0223">Dioxygenase</keyword>
<dbReference type="GO" id="GO:0005737">
    <property type="term" value="C:cytoplasm"/>
    <property type="evidence" value="ECO:0007669"/>
    <property type="project" value="TreeGrafter"/>
</dbReference>
<evidence type="ECO:0000313" key="6">
    <source>
        <dbReference type="EMBL" id="KZT23296.1"/>
    </source>
</evidence>
<comment type="similarity">
    <text evidence="1">Belongs to the indoleamine 2,3-dioxygenase family.</text>
</comment>
<dbReference type="OrthoDB" id="540174at2759"/>
<evidence type="ECO:0000256" key="4">
    <source>
        <dbReference type="PIRSR" id="PIRSR600898-1"/>
    </source>
</evidence>
<dbReference type="GO" id="GO:0046872">
    <property type="term" value="F:metal ion binding"/>
    <property type="evidence" value="ECO:0007669"/>
    <property type="project" value="UniProtKB-KW"/>
</dbReference>
<dbReference type="Pfam" id="PF01231">
    <property type="entry name" value="IDO"/>
    <property type="match status" value="1"/>
</dbReference>
<dbReference type="InterPro" id="IPR037217">
    <property type="entry name" value="Trp/Indoleamine_2_3_dOase-like"/>
</dbReference>
<dbReference type="Gene3D" id="1.20.58.480">
    <property type="match status" value="1"/>
</dbReference>
<keyword evidence="4" id="KW-0349">Heme</keyword>
<dbReference type="PANTHER" id="PTHR28657">
    <property type="entry name" value="INDOLEAMINE 2,3-DIOXYGENASE"/>
    <property type="match status" value="1"/>
</dbReference>
<evidence type="ECO:0000313" key="7">
    <source>
        <dbReference type="Proteomes" id="UP000076761"/>
    </source>
</evidence>
<keyword evidence="3 4" id="KW-0408">Iron</keyword>
<feature type="compositionally biased region" description="Basic and acidic residues" evidence="5">
    <location>
        <begin position="439"/>
        <end position="458"/>
    </location>
</feature>